<evidence type="ECO:0000313" key="2">
    <source>
        <dbReference type="Proteomes" id="UP001215280"/>
    </source>
</evidence>
<dbReference type="Proteomes" id="UP001215280">
    <property type="component" value="Unassembled WGS sequence"/>
</dbReference>
<organism evidence="1 2">
    <name type="scientific">Mycena maculata</name>
    <dbReference type="NCBI Taxonomy" id="230809"/>
    <lineage>
        <taxon>Eukaryota</taxon>
        <taxon>Fungi</taxon>
        <taxon>Dikarya</taxon>
        <taxon>Basidiomycota</taxon>
        <taxon>Agaricomycotina</taxon>
        <taxon>Agaricomycetes</taxon>
        <taxon>Agaricomycetidae</taxon>
        <taxon>Agaricales</taxon>
        <taxon>Marasmiineae</taxon>
        <taxon>Mycenaceae</taxon>
        <taxon>Mycena</taxon>
    </lineage>
</organism>
<comment type="caution">
    <text evidence="1">The sequence shown here is derived from an EMBL/GenBank/DDBJ whole genome shotgun (WGS) entry which is preliminary data.</text>
</comment>
<protein>
    <submittedName>
        <fullName evidence="1">Uncharacterized protein</fullName>
    </submittedName>
</protein>
<accession>A0AAD7HVP4</accession>
<proteinExistence type="predicted"/>
<feature type="non-terminal residue" evidence="1">
    <location>
        <position position="1"/>
    </location>
</feature>
<dbReference type="AlphaFoldDB" id="A0AAD7HVP4"/>
<sequence length="343" mass="39090">FSVAAFSRHAADDYGAKPVLLMPTCKKGSWQSSAQQSQKLMQAWKLSPFGEAKHGPLKEVASDGDGRRRAALYLVLMHKHLYEFLSNLPGLNLYTGEDGITMCFDPKHLFKRICTLLCSLKGILVNGVIINKTLVAQWLEKIPGHDCIHALLQPKDSQDVGCCALLRSCAIWIHLTYPRSRETPTVLSEKCLLDPFINPTISLSEEMIQLVKFAHMACALFIKHDGDFSHQLFGDIQCMIKSFISKIAHSKVLNPSLKVFLCLLGDDIPEILFGRSRMKGGHSPNHAVDELHQRFLSALRMDKIFRKYPYLERRARHLRLIRNRDVDHLSPRNWGWRPYHRVV</sequence>
<keyword evidence="2" id="KW-1185">Reference proteome</keyword>
<name>A0AAD7HVP4_9AGAR</name>
<reference evidence="1" key="1">
    <citation type="submission" date="2023-03" db="EMBL/GenBank/DDBJ databases">
        <title>Massive genome expansion in bonnet fungi (Mycena s.s.) driven by repeated elements and novel gene families across ecological guilds.</title>
        <authorList>
            <consortium name="Lawrence Berkeley National Laboratory"/>
            <person name="Harder C.B."/>
            <person name="Miyauchi S."/>
            <person name="Viragh M."/>
            <person name="Kuo A."/>
            <person name="Thoen E."/>
            <person name="Andreopoulos B."/>
            <person name="Lu D."/>
            <person name="Skrede I."/>
            <person name="Drula E."/>
            <person name="Henrissat B."/>
            <person name="Morin E."/>
            <person name="Kohler A."/>
            <person name="Barry K."/>
            <person name="LaButti K."/>
            <person name="Morin E."/>
            <person name="Salamov A."/>
            <person name="Lipzen A."/>
            <person name="Mereny Z."/>
            <person name="Hegedus B."/>
            <person name="Baldrian P."/>
            <person name="Stursova M."/>
            <person name="Weitz H."/>
            <person name="Taylor A."/>
            <person name="Grigoriev I.V."/>
            <person name="Nagy L.G."/>
            <person name="Martin F."/>
            <person name="Kauserud H."/>
        </authorList>
    </citation>
    <scope>NUCLEOTIDE SEQUENCE</scope>
    <source>
        <strain evidence="1">CBHHK188m</strain>
    </source>
</reference>
<gene>
    <name evidence="1" type="ORF">DFH07DRAFT_756847</name>
</gene>
<evidence type="ECO:0000313" key="1">
    <source>
        <dbReference type="EMBL" id="KAJ7729411.1"/>
    </source>
</evidence>
<dbReference type="EMBL" id="JARJLG010000198">
    <property type="protein sequence ID" value="KAJ7729411.1"/>
    <property type="molecule type" value="Genomic_DNA"/>
</dbReference>